<dbReference type="NCBIfam" id="TIGR01643">
    <property type="entry name" value="YD_repeat_2x"/>
    <property type="match status" value="1"/>
</dbReference>
<accession>A0A1G7B8Y6</accession>
<reference evidence="2" key="1">
    <citation type="submission" date="2016-10" db="EMBL/GenBank/DDBJ databases">
        <authorList>
            <person name="Varghese N."/>
            <person name="Submissions S."/>
        </authorList>
    </citation>
    <scope>NUCLEOTIDE SEQUENCE [LARGE SCALE GENOMIC DNA]</scope>
    <source>
        <strain evidence="2">DSM 25811 / CCM 8410 / LMG 26954 / E90</strain>
    </source>
</reference>
<dbReference type="RefSeq" id="WP_090393485.1">
    <property type="nucleotide sequence ID" value="NZ_FMZO01000028.1"/>
</dbReference>
<dbReference type="AlphaFoldDB" id="A0A1G7B8Y6"/>
<evidence type="ECO:0000313" key="1">
    <source>
        <dbReference type="EMBL" id="SDE23501.1"/>
    </source>
</evidence>
<protein>
    <submittedName>
        <fullName evidence="1">YD repeat-containing protein</fullName>
    </submittedName>
</protein>
<proteinExistence type="predicted"/>
<organism evidence="1 2">
    <name type="scientific">Niabella drilacis (strain DSM 25811 / CCM 8410 / CCUG 62505 / LMG 26954 / E90)</name>
    <dbReference type="NCBI Taxonomy" id="1285928"/>
    <lineage>
        <taxon>Bacteria</taxon>
        <taxon>Pseudomonadati</taxon>
        <taxon>Bacteroidota</taxon>
        <taxon>Chitinophagia</taxon>
        <taxon>Chitinophagales</taxon>
        <taxon>Chitinophagaceae</taxon>
        <taxon>Niabella</taxon>
    </lineage>
</organism>
<dbReference type="Proteomes" id="UP000198757">
    <property type="component" value="Unassembled WGS sequence"/>
</dbReference>
<dbReference type="EMBL" id="FMZO01000028">
    <property type="protein sequence ID" value="SDE23501.1"/>
    <property type="molecule type" value="Genomic_DNA"/>
</dbReference>
<dbReference type="STRING" id="1285928.SAMN04487894_12818"/>
<dbReference type="OrthoDB" id="660531at2"/>
<gene>
    <name evidence="1" type="ORF">SAMN04487894_12818</name>
</gene>
<evidence type="ECO:0000313" key="2">
    <source>
        <dbReference type="Proteomes" id="UP000198757"/>
    </source>
</evidence>
<dbReference type="InterPro" id="IPR006530">
    <property type="entry name" value="YD"/>
</dbReference>
<dbReference type="PROSITE" id="PS51257">
    <property type="entry name" value="PROKAR_LIPOPROTEIN"/>
    <property type="match status" value="1"/>
</dbReference>
<sequence length="251" mass="28464">MKYSIILLALLFVFGFAGCKKDEAGTRPACRIKKIDEPRNITTMFSYDAQGRLQSVNHNGSITSFTYIGDSIIKQGVWKSVYALNRNGLVAFERREYNSSGTQWETRAYEYNGMQLKKMTAKSHSGNFIRTFTWSNGNMVLEHTEGNLYTQDITYEYYTGKPYSPGDVQSWDLWENGVETIRNKNLLKRYSSIFSDYRNPDPSAPPGTPAVEKDAGSYTYIFDGNGTITAMTASSENSSDLSTYTYEYQCN</sequence>
<name>A0A1G7B8Y6_NIADE</name>
<keyword evidence="2" id="KW-1185">Reference proteome</keyword>
<dbReference type="Gene3D" id="2.180.10.10">
    <property type="entry name" value="RHS repeat-associated core"/>
    <property type="match status" value="1"/>
</dbReference>